<name>A0AA88NHA1_CHASR</name>
<keyword evidence="5" id="KW-0009">Actin-binding</keyword>
<dbReference type="PANTHER" id="PTHR10901:SF12">
    <property type="entry name" value="LEIOMODIN-2"/>
    <property type="match status" value="1"/>
</dbReference>
<feature type="region of interest" description="Disordered" evidence="11">
    <location>
        <begin position="80"/>
        <end position="219"/>
    </location>
</feature>
<dbReference type="Proteomes" id="UP001187415">
    <property type="component" value="Unassembled WGS sequence"/>
</dbReference>
<comment type="similarity">
    <text evidence="2">Belongs to the tropomodulin family.</text>
</comment>
<dbReference type="GO" id="GO:0005523">
    <property type="term" value="F:tropomyosin binding"/>
    <property type="evidence" value="ECO:0007669"/>
    <property type="project" value="InterPro"/>
</dbReference>
<evidence type="ECO:0000313" key="13">
    <source>
        <dbReference type="Proteomes" id="UP001187415"/>
    </source>
</evidence>
<protein>
    <recommendedName>
        <fullName evidence="9">Leiomodin-2</fullName>
    </recommendedName>
    <alternativeName>
        <fullName evidence="10">Cardiac leiomodin</fullName>
    </alternativeName>
</protein>
<keyword evidence="13" id="KW-1185">Reference proteome</keyword>
<dbReference type="GO" id="GO:0030239">
    <property type="term" value="P:myofibril assembly"/>
    <property type="evidence" value="ECO:0007669"/>
    <property type="project" value="TreeGrafter"/>
</dbReference>
<dbReference type="GO" id="GO:0007015">
    <property type="term" value="P:actin filament organization"/>
    <property type="evidence" value="ECO:0007669"/>
    <property type="project" value="TreeGrafter"/>
</dbReference>
<evidence type="ECO:0000256" key="7">
    <source>
        <dbReference type="ARBA" id="ARBA00037833"/>
    </source>
</evidence>
<dbReference type="Gene3D" id="3.80.10.10">
    <property type="entry name" value="Ribonuclease Inhibitor"/>
    <property type="match status" value="1"/>
</dbReference>
<feature type="region of interest" description="Disordered" evidence="11">
    <location>
        <begin position="37"/>
        <end position="67"/>
    </location>
</feature>
<evidence type="ECO:0000256" key="10">
    <source>
        <dbReference type="ARBA" id="ARBA00082065"/>
    </source>
</evidence>
<evidence type="ECO:0000256" key="3">
    <source>
        <dbReference type="ARBA" id="ARBA00022490"/>
    </source>
</evidence>
<dbReference type="GO" id="GO:0051694">
    <property type="term" value="P:pointed-end actin filament capping"/>
    <property type="evidence" value="ECO:0007669"/>
    <property type="project" value="InterPro"/>
</dbReference>
<feature type="compositionally biased region" description="Acidic residues" evidence="11">
    <location>
        <begin position="126"/>
        <end position="169"/>
    </location>
</feature>
<evidence type="ECO:0000256" key="1">
    <source>
        <dbReference type="ARBA" id="ARBA00004245"/>
    </source>
</evidence>
<feature type="compositionally biased region" description="Basic and acidic residues" evidence="11">
    <location>
        <begin position="460"/>
        <end position="489"/>
    </location>
</feature>
<sequence>MSYFGYRRELSKYEDVDEDELLASLSPEELAELEKELADIDPDANVPIGLRQRDQTDKSPTGTFSREALMKYWESETRRLLEDEIGGGSPKPDEPQEECVTEGHSEAEDEKDNENEKELKRYERKEEEEEEDEEDEDEDEEEEEEEEEEESEEEEEAVTEEEEDEEEEQQDNKSQPEPSEACAQPSSRADTPKLLKPQRVEPVRLTPPPPPPPADITTTGNPTVVDEALQRVLNNDPELTEVNLNNIDDISQENLIRFAEALRSNTCVRVFSLANTRADDPVALAIAKMLRENSSITSLNIESNYVTGKGVMALVQALPGNNTLTELRFHNQRHMCGGQVEMEMVKILRENYTLIKLGYQFNLPGPRMSMTGILTRNQDRQRQKRMQEQRQQQGQQGVTEGAVNPRTSMLRGTPRSSPYSSPRASPWSSPKLPQVIKAHEAKSKKVSKPKGKKGKKGKEFRKEETSSILKELKNALRPVSVDRRGEEGSRPSTPMRSAHDQLMESIRNSSLRNLKKVEVPHYLR</sequence>
<dbReference type="PANTHER" id="PTHR10901">
    <property type="entry name" value="TROPOMODULIN"/>
    <property type="match status" value="1"/>
</dbReference>
<dbReference type="SUPFAM" id="SSF52047">
    <property type="entry name" value="RNI-like"/>
    <property type="match status" value="1"/>
</dbReference>
<keyword evidence="6" id="KW-0206">Cytoskeleton</keyword>
<reference evidence="12" key="1">
    <citation type="submission" date="2023-07" db="EMBL/GenBank/DDBJ databases">
        <title>Chromosome-level Genome Assembly of Striped Snakehead (Channa striata).</title>
        <authorList>
            <person name="Liu H."/>
        </authorList>
    </citation>
    <scope>NUCLEOTIDE SEQUENCE</scope>
    <source>
        <strain evidence="12">Gz</strain>
        <tissue evidence="12">Muscle</tissue>
    </source>
</reference>
<gene>
    <name evidence="12" type="ORF">Q5P01_003559</name>
</gene>
<feature type="compositionally biased region" description="Pro residues" evidence="11">
    <location>
        <begin position="205"/>
        <end position="214"/>
    </location>
</feature>
<feature type="compositionally biased region" description="Basic residues" evidence="11">
    <location>
        <begin position="444"/>
        <end position="459"/>
    </location>
</feature>
<evidence type="ECO:0000256" key="9">
    <source>
        <dbReference type="ARBA" id="ARBA00070933"/>
    </source>
</evidence>
<dbReference type="EMBL" id="JAUPFM010000002">
    <property type="protein sequence ID" value="KAK2858939.1"/>
    <property type="molecule type" value="Genomic_DNA"/>
</dbReference>
<dbReference type="AlphaFoldDB" id="A0AA88NHA1"/>
<proteinExistence type="inferred from homology"/>
<comment type="function">
    <text evidence="8">Mediates nucleation of actin filaments and thereby promotes actin polymerization. Plays a role in the regulation of actin filament length. Required for normal sarcomere organization in the heart, and for normal heart function.</text>
</comment>
<keyword evidence="4" id="KW-0175">Coiled coil</keyword>
<feature type="compositionally biased region" description="Basic and acidic residues" evidence="11">
    <location>
        <begin position="377"/>
        <end position="388"/>
    </location>
</feature>
<accession>A0AA88NHA1</accession>
<feature type="compositionally biased region" description="Basic and acidic residues" evidence="11">
    <location>
        <begin position="114"/>
        <end position="125"/>
    </location>
</feature>
<evidence type="ECO:0000313" key="12">
    <source>
        <dbReference type="EMBL" id="KAK2858939.1"/>
    </source>
</evidence>
<dbReference type="GO" id="GO:0031430">
    <property type="term" value="C:M band"/>
    <property type="evidence" value="ECO:0007669"/>
    <property type="project" value="UniProtKB-SubCell"/>
</dbReference>
<evidence type="ECO:0000256" key="5">
    <source>
        <dbReference type="ARBA" id="ARBA00023203"/>
    </source>
</evidence>
<feature type="region of interest" description="Disordered" evidence="11">
    <location>
        <begin position="377"/>
        <end position="499"/>
    </location>
</feature>
<dbReference type="InterPro" id="IPR004934">
    <property type="entry name" value="TMOD"/>
</dbReference>
<keyword evidence="3" id="KW-0963">Cytoplasm</keyword>
<evidence type="ECO:0000256" key="11">
    <source>
        <dbReference type="SAM" id="MobiDB-lite"/>
    </source>
</evidence>
<dbReference type="InterPro" id="IPR032675">
    <property type="entry name" value="LRR_dom_sf"/>
</dbReference>
<evidence type="ECO:0000256" key="2">
    <source>
        <dbReference type="ARBA" id="ARBA00009345"/>
    </source>
</evidence>
<comment type="subcellular location">
    <subcellularLocation>
        <location evidence="1">Cytoplasm</location>
        <location evidence="1">Cytoskeleton</location>
    </subcellularLocation>
    <subcellularLocation>
        <location evidence="7">Cytoplasm</location>
        <location evidence="7">Myofibril</location>
        <location evidence="7">Sarcomere</location>
        <location evidence="7">M line</location>
    </subcellularLocation>
</comment>
<organism evidence="12 13">
    <name type="scientific">Channa striata</name>
    <name type="common">Snakehead murrel</name>
    <name type="synonym">Ophicephalus striatus</name>
    <dbReference type="NCBI Taxonomy" id="64152"/>
    <lineage>
        <taxon>Eukaryota</taxon>
        <taxon>Metazoa</taxon>
        <taxon>Chordata</taxon>
        <taxon>Craniata</taxon>
        <taxon>Vertebrata</taxon>
        <taxon>Euteleostomi</taxon>
        <taxon>Actinopterygii</taxon>
        <taxon>Neopterygii</taxon>
        <taxon>Teleostei</taxon>
        <taxon>Neoteleostei</taxon>
        <taxon>Acanthomorphata</taxon>
        <taxon>Anabantaria</taxon>
        <taxon>Anabantiformes</taxon>
        <taxon>Channoidei</taxon>
        <taxon>Channidae</taxon>
        <taxon>Channa</taxon>
    </lineage>
</organism>
<comment type="caution">
    <text evidence="12">The sequence shown here is derived from an EMBL/GenBank/DDBJ whole genome shotgun (WGS) entry which is preliminary data.</text>
</comment>
<evidence type="ECO:0000256" key="4">
    <source>
        <dbReference type="ARBA" id="ARBA00023054"/>
    </source>
</evidence>
<dbReference type="FunFam" id="3.80.10.10:FF:000132">
    <property type="entry name" value="Leiomodin 2"/>
    <property type="match status" value="1"/>
</dbReference>
<dbReference type="GO" id="GO:0006936">
    <property type="term" value="P:muscle contraction"/>
    <property type="evidence" value="ECO:0007669"/>
    <property type="project" value="TreeGrafter"/>
</dbReference>
<dbReference type="Pfam" id="PF03250">
    <property type="entry name" value="Tropomodulin"/>
    <property type="match status" value="1"/>
</dbReference>
<feature type="compositionally biased region" description="Low complexity" evidence="11">
    <location>
        <begin position="414"/>
        <end position="430"/>
    </location>
</feature>
<dbReference type="GO" id="GO:0005865">
    <property type="term" value="C:striated muscle thin filament"/>
    <property type="evidence" value="ECO:0007669"/>
    <property type="project" value="TreeGrafter"/>
</dbReference>
<evidence type="ECO:0000256" key="8">
    <source>
        <dbReference type="ARBA" id="ARBA00056797"/>
    </source>
</evidence>
<evidence type="ECO:0000256" key="6">
    <source>
        <dbReference type="ARBA" id="ARBA00023212"/>
    </source>
</evidence>
<dbReference type="GO" id="GO:0003779">
    <property type="term" value="F:actin binding"/>
    <property type="evidence" value="ECO:0007669"/>
    <property type="project" value="UniProtKB-KW"/>
</dbReference>
<feature type="compositionally biased region" description="Basic and acidic residues" evidence="11">
    <location>
        <begin position="190"/>
        <end position="202"/>
    </location>
</feature>